<dbReference type="GO" id="GO:0000175">
    <property type="term" value="F:3'-5'-RNA exonuclease activity"/>
    <property type="evidence" value="ECO:0007669"/>
    <property type="project" value="UniProtKB-UniRule"/>
</dbReference>
<dbReference type="EC" id="3.1.13.-" evidence="5"/>
<keyword evidence="4 5" id="KW-0694">RNA-binding</keyword>
<dbReference type="Pfam" id="PF00773">
    <property type="entry name" value="RNB"/>
    <property type="match status" value="1"/>
</dbReference>
<evidence type="ECO:0000256" key="4">
    <source>
        <dbReference type="ARBA" id="ARBA00022884"/>
    </source>
</evidence>
<dbReference type="GO" id="GO:0000932">
    <property type="term" value="C:P-body"/>
    <property type="evidence" value="ECO:0007669"/>
    <property type="project" value="UniProtKB-SubCell"/>
</dbReference>
<dbReference type="AlphaFoldDB" id="A0AAE2CTA7"/>
<proteinExistence type="inferred from homology"/>
<comment type="similarity">
    <text evidence="5">Belongs to the RNR ribonuclease family. DIS3L2 subfamily.</text>
</comment>
<accession>A0AAE2CTA7</accession>
<feature type="binding site" evidence="5">
    <location>
        <position position="533"/>
    </location>
    <ligand>
        <name>Mg(2+)</name>
        <dbReference type="ChEBI" id="CHEBI:18420"/>
    </ligand>
</feature>
<dbReference type="SMART" id="SM00955">
    <property type="entry name" value="RNB"/>
    <property type="match status" value="1"/>
</dbReference>
<comment type="caution">
    <text evidence="7">The sequence shown here is derived from an EMBL/GenBank/DDBJ whole genome shotgun (WGS) entry which is preliminary data.</text>
</comment>
<evidence type="ECO:0000313" key="8">
    <source>
        <dbReference type="Proteomes" id="UP001293254"/>
    </source>
</evidence>
<dbReference type="InterPro" id="IPR001900">
    <property type="entry name" value="RNase_II/R"/>
</dbReference>
<dbReference type="HAMAP" id="MF_03045">
    <property type="entry name" value="DIS3L2"/>
    <property type="match status" value="1"/>
</dbReference>
<protein>
    <recommendedName>
        <fullName evidence="5">DIS3-like exonuclease 2</fullName>
        <ecNumber evidence="5">3.1.13.-</ecNumber>
    </recommendedName>
</protein>
<dbReference type="InterPro" id="IPR012340">
    <property type="entry name" value="NA-bd_OB-fold"/>
</dbReference>
<feature type="site" description="Important for catalytic activity" evidence="5">
    <location>
        <position position="532"/>
    </location>
</feature>
<gene>
    <name evidence="7" type="ORF">Salat_0531000</name>
</gene>
<dbReference type="FunFam" id="2.40.50.690:FF:000007">
    <property type="entry name" value="DIS3-like exonuclease 2"/>
    <property type="match status" value="1"/>
</dbReference>
<dbReference type="InterPro" id="IPR028591">
    <property type="entry name" value="DIS3L2"/>
</dbReference>
<comment type="subcellular location">
    <subcellularLocation>
        <location evidence="5">Cytoplasm</location>
    </subcellularLocation>
    <subcellularLocation>
        <location evidence="5">Cytoplasm</location>
        <location evidence="5">P-body</location>
    </subcellularLocation>
</comment>
<dbReference type="Proteomes" id="UP001293254">
    <property type="component" value="Unassembled WGS sequence"/>
</dbReference>
<reference evidence="7" key="2">
    <citation type="journal article" date="2024" name="Plant">
        <title>Genomic evolution and insights into agronomic trait innovations of Sesamum species.</title>
        <authorList>
            <person name="Miao H."/>
            <person name="Wang L."/>
            <person name="Qu L."/>
            <person name="Liu H."/>
            <person name="Sun Y."/>
            <person name="Le M."/>
            <person name="Wang Q."/>
            <person name="Wei S."/>
            <person name="Zheng Y."/>
            <person name="Lin W."/>
            <person name="Duan Y."/>
            <person name="Cao H."/>
            <person name="Xiong S."/>
            <person name="Wang X."/>
            <person name="Wei L."/>
            <person name="Li C."/>
            <person name="Ma Q."/>
            <person name="Ju M."/>
            <person name="Zhao R."/>
            <person name="Li G."/>
            <person name="Mu C."/>
            <person name="Tian Q."/>
            <person name="Mei H."/>
            <person name="Zhang T."/>
            <person name="Gao T."/>
            <person name="Zhang H."/>
        </authorList>
    </citation>
    <scope>NUCLEOTIDE SEQUENCE</scope>
    <source>
        <strain evidence="7">3651</strain>
    </source>
</reference>
<dbReference type="Pfam" id="PF17849">
    <property type="entry name" value="OB_Dis3"/>
    <property type="match status" value="1"/>
</dbReference>
<dbReference type="PANTHER" id="PTHR23355">
    <property type="entry name" value="RIBONUCLEASE"/>
    <property type="match status" value="1"/>
</dbReference>
<dbReference type="GO" id="GO:1990074">
    <property type="term" value="P:polyuridylation-dependent mRNA catabolic process"/>
    <property type="evidence" value="ECO:0007669"/>
    <property type="project" value="UniProtKB-UniRule"/>
</dbReference>
<evidence type="ECO:0000256" key="2">
    <source>
        <dbReference type="ARBA" id="ARBA00022723"/>
    </source>
</evidence>
<keyword evidence="2 5" id="KW-0479">Metal-binding</keyword>
<dbReference type="SUPFAM" id="SSF50249">
    <property type="entry name" value="Nucleic acid-binding proteins"/>
    <property type="match status" value="3"/>
</dbReference>
<evidence type="ECO:0000256" key="3">
    <source>
        <dbReference type="ARBA" id="ARBA00022842"/>
    </source>
</evidence>
<dbReference type="Gene3D" id="2.40.50.700">
    <property type="match status" value="1"/>
</dbReference>
<keyword evidence="5" id="KW-0378">Hydrolase</keyword>
<evidence type="ECO:0000256" key="5">
    <source>
        <dbReference type="HAMAP-Rule" id="MF_03045"/>
    </source>
</evidence>
<feature type="domain" description="RNB" evidence="6">
    <location>
        <begin position="512"/>
        <end position="865"/>
    </location>
</feature>
<dbReference type="PANTHER" id="PTHR23355:SF9">
    <property type="entry name" value="DIS3-LIKE EXONUCLEASE 2"/>
    <property type="match status" value="1"/>
</dbReference>
<sequence length="1111" mass="123833">MGVLIVESSRVSTHTEEIFVENDLKDNKKKKRRSRKSKQTSSVCSSVSEVCMDASSLPGDNTSSHHVVPNGHHQLPKVFNTPSCHVTSNGHHQLPKEYDAGLISMPLMHAKEQTVDGNVQNQHSVLHEIKEVIFSKSVPESAVNEDPLGPVLIARPVDCYPRRKCYPPHWSAEAVNKALEKGELLRALFHVNAHNRLEAYCKVDGVQTDVLISGVVAQNRAIEGDIVAIVIDPPSLWPRMKGLNETVNNSASHANSHEASTHVQDCSRGKSKLDLDCEYVLPSDNMVFPENGAHQNDESSCGAMSDNGCVNRVLDNGCQPSISDYASPFSADAYDSMSSLEKLCALISLYPSKRPTGRVVAVVERSPRRDNVVGFLSVKQWIYSRESKKNNPRKNKHQSDHGYILLTPTDPKFTKMMVPVRKLPGSIKKRLEAGDSTIESDLVAARIADWAEECYIPDARVIHIFGRGSDVEAQLAAILFENAIDASEFSPEVLSCLPPIPWEIPQEELQSRRDLRNLCIFTIDPASASDLDDALSVERLSDGVFRVGVHIADVSFFVLPDTALDIDAQIRSTSVYLLRSKLPMLPSALSDNLASLNPGEDRLAFSVFWDINSAGEVLDRWIGRTIIRSCSKLSYEHAQEIIDEAFDLQDSSQSIEHWPKLYGHFEWCDVVKSVKSLHEIAKNLRGNRFKDGALSLESPKVVFLFDEEGMPYDSVLSGRRDSNFLVEEFMLLANRTAAEVITRAYPSCALLRRHPEPNVRKLRDFETFCNKHGLKMDISSSSHLHHSLEHVRGELKNDSVLFDILMSYAARPMQLASYFCSGDMKDISDCSHYALAVPLYTHFTSPLRRYPDIVVHRTLAAAIEAEDIYLKGKRKLGKITEQETLTRCFTGMCFDKVEIESIEAQEALSTAASKHRVPGAETLADVAAHCNEKKLATRHVKDATDKLYMWVLLKKKEILYSEARVLGLGPKFMSIYIPKLAIERRIYYDEVEGLTVEWLDTTSTLVLSQSTHKRTSRRSSPGKCRTLEEVALIVNPADLELEMSFSGHIGGENGEESQRCVGISEIMNKDPAFFPLTVHLLSTIPIALHAVGGDDGPLDIVARLYVGSYLH</sequence>
<comment type="cofactor">
    <cofactor evidence="5">
        <name>Mg(2+)</name>
        <dbReference type="ChEBI" id="CHEBI:18420"/>
    </cofactor>
    <cofactor evidence="5">
        <name>Mn(2+)</name>
        <dbReference type="ChEBI" id="CHEBI:29035"/>
    </cofactor>
</comment>
<feature type="binding site" evidence="5">
    <location>
        <position position="524"/>
    </location>
    <ligand>
        <name>Mg(2+)</name>
        <dbReference type="ChEBI" id="CHEBI:18420"/>
    </ligand>
</feature>
<keyword evidence="8" id="KW-1185">Reference proteome</keyword>
<keyword evidence="5" id="KW-0464">Manganese</keyword>
<keyword evidence="3 5" id="KW-0460">Magnesium</keyword>
<organism evidence="7 8">
    <name type="scientific">Sesamum alatum</name>
    <dbReference type="NCBI Taxonomy" id="300844"/>
    <lineage>
        <taxon>Eukaryota</taxon>
        <taxon>Viridiplantae</taxon>
        <taxon>Streptophyta</taxon>
        <taxon>Embryophyta</taxon>
        <taxon>Tracheophyta</taxon>
        <taxon>Spermatophyta</taxon>
        <taxon>Magnoliopsida</taxon>
        <taxon>eudicotyledons</taxon>
        <taxon>Gunneridae</taxon>
        <taxon>Pentapetalae</taxon>
        <taxon>asterids</taxon>
        <taxon>lamiids</taxon>
        <taxon>Lamiales</taxon>
        <taxon>Pedaliaceae</taxon>
        <taxon>Sesamum</taxon>
    </lineage>
</organism>
<dbReference type="GO" id="GO:0003723">
    <property type="term" value="F:RNA binding"/>
    <property type="evidence" value="ECO:0007669"/>
    <property type="project" value="UniProtKB-KW"/>
</dbReference>
<dbReference type="GO" id="GO:0046872">
    <property type="term" value="F:metal ion binding"/>
    <property type="evidence" value="ECO:0007669"/>
    <property type="project" value="UniProtKB-KW"/>
</dbReference>
<dbReference type="InterPro" id="IPR022966">
    <property type="entry name" value="RNase_II/R_CS"/>
</dbReference>
<reference evidence="7" key="1">
    <citation type="submission" date="2020-06" db="EMBL/GenBank/DDBJ databases">
        <authorList>
            <person name="Li T."/>
            <person name="Hu X."/>
            <person name="Zhang T."/>
            <person name="Song X."/>
            <person name="Zhang H."/>
            <person name="Dai N."/>
            <person name="Sheng W."/>
            <person name="Hou X."/>
            <person name="Wei L."/>
        </authorList>
    </citation>
    <scope>NUCLEOTIDE SEQUENCE</scope>
    <source>
        <strain evidence="7">3651</strain>
        <tissue evidence="7">Leaf</tissue>
    </source>
</reference>
<dbReference type="EMBL" id="JACGWO010000002">
    <property type="protein sequence ID" value="KAK4433683.1"/>
    <property type="molecule type" value="Genomic_DNA"/>
</dbReference>
<comment type="function">
    <text evidence="5">3'-5'-exoribonuclease that specifically recognizes RNAs polyuridylated at their 3' end and mediates their degradation. Component of an exosome-independent RNA degradation pathway that mediates degradation of cytoplasmic mRNAs that have been deadenylated and subsequently uridylated at their 3'.</text>
</comment>
<keyword evidence="5 7" id="KW-0269">Exonuclease</keyword>
<evidence type="ECO:0000313" key="7">
    <source>
        <dbReference type="EMBL" id="KAK4433683.1"/>
    </source>
</evidence>
<evidence type="ECO:0000259" key="6">
    <source>
        <dbReference type="SMART" id="SM00955"/>
    </source>
</evidence>
<dbReference type="PROSITE" id="PS01175">
    <property type="entry name" value="RIBONUCLEASE_II"/>
    <property type="match status" value="1"/>
</dbReference>
<keyword evidence="5" id="KW-0540">Nuclease</keyword>
<keyword evidence="1 5" id="KW-0963">Cytoplasm</keyword>
<dbReference type="InterPro" id="IPR050180">
    <property type="entry name" value="RNR_Ribonuclease"/>
</dbReference>
<evidence type="ECO:0000256" key="1">
    <source>
        <dbReference type="ARBA" id="ARBA00022490"/>
    </source>
</evidence>
<name>A0AAE2CTA7_9LAMI</name>
<dbReference type="Gene3D" id="2.40.50.690">
    <property type="match status" value="1"/>
</dbReference>
<dbReference type="InterPro" id="IPR041505">
    <property type="entry name" value="Dis3_CSD2"/>
</dbReference>
<dbReference type="GO" id="GO:0000956">
    <property type="term" value="P:nuclear-transcribed mRNA catabolic process"/>
    <property type="evidence" value="ECO:0007669"/>
    <property type="project" value="UniProtKB-UniRule"/>
</dbReference>